<dbReference type="Pfam" id="PF00196">
    <property type="entry name" value="GerE"/>
    <property type="match status" value="1"/>
</dbReference>
<dbReference type="PRINTS" id="PR00038">
    <property type="entry name" value="HTHLUXR"/>
</dbReference>
<name>A0A5C6VBM2_9BURK</name>
<dbReference type="Proteomes" id="UP001481677">
    <property type="component" value="Unassembled WGS sequence"/>
</dbReference>
<dbReference type="RefSeq" id="WP_147235005.1">
    <property type="nucleotide sequence ID" value="NZ_JAZHFZ010000036.1"/>
</dbReference>
<feature type="region of interest" description="Disordered" evidence="4">
    <location>
        <begin position="846"/>
        <end position="869"/>
    </location>
</feature>
<evidence type="ECO:0000313" key="9">
    <source>
        <dbReference type="Proteomes" id="UP001481677"/>
    </source>
</evidence>
<dbReference type="AlphaFoldDB" id="A0A5C6VBM2"/>
<dbReference type="Gene3D" id="1.25.40.10">
    <property type="entry name" value="Tetratricopeptide repeat domain"/>
    <property type="match status" value="1"/>
</dbReference>
<dbReference type="SMART" id="SM00421">
    <property type="entry name" value="HTH_LUXR"/>
    <property type="match status" value="1"/>
</dbReference>
<dbReference type="Gene3D" id="3.40.50.300">
    <property type="entry name" value="P-loop containing nucleotide triphosphate hydrolases"/>
    <property type="match status" value="1"/>
</dbReference>
<dbReference type="CDD" id="cd06170">
    <property type="entry name" value="LuxR_C_like"/>
    <property type="match status" value="1"/>
</dbReference>
<dbReference type="PROSITE" id="PS50043">
    <property type="entry name" value="HTH_LUXR_2"/>
    <property type="match status" value="1"/>
</dbReference>
<keyword evidence="3" id="KW-0804">Transcription</keyword>
<reference evidence="7 8" key="1">
    <citation type="journal article" date="2018" name="Int. J. Syst. Evol. Microbiol.">
        <title>Paraburkholderia azotifigens sp. nov., a nitrogen-fixing bacterium isolated from paddy soil.</title>
        <authorList>
            <person name="Choi G.M."/>
            <person name="Im W.T."/>
        </authorList>
    </citation>
    <scope>NUCLEOTIDE SEQUENCE [LARGE SCALE GENOMIC DNA]</scope>
    <source>
        <strain evidence="7 8">NF 2-5-3</strain>
    </source>
</reference>
<dbReference type="EMBL" id="JAZHGA010000035">
    <property type="protein sequence ID" value="MEM5344548.1"/>
    <property type="molecule type" value="Genomic_DNA"/>
</dbReference>
<evidence type="ECO:0000256" key="4">
    <source>
        <dbReference type="SAM" id="MobiDB-lite"/>
    </source>
</evidence>
<dbReference type="Gene3D" id="1.10.10.10">
    <property type="entry name" value="Winged helix-like DNA-binding domain superfamily/Winged helix DNA-binding domain"/>
    <property type="match status" value="1"/>
</dbReference>
<dbReference type="InterPro" id="IPR059106">
    <property type="entry name" value="WHD_MalT"/>
</dbReference>
<dbReference type="InterPro" id="IPR036388">
    <property type="entry name" value="WH-like_DNA-bd_sf"/>
</dbReference>
<keyword evidence="2" id="KW-0238">DNA-binding</keyword>
<evidence type="ECO:0000256" key="3">
    <source>
        <dbReference type="ARBA" id="ARBA00023163"/>
    </source>
</evidence>
<dbReference type="InterPro" id="IPR000792">
    <property type="entry name" value="Tscrpt_reg_LuxR_C"/>
</dbReference>
<reference evidence="6 9" key="3">
    <citation type="submission" date="2024-01" db="EMBL/GenBank/DDBJ databases">
        <title>The diversity of rhizobia nodulating Mimosa spp. in eleven states of Brazil covering several biomes is determined by host plant, location, and edaphic factors.</title>
        <authorList>
            <person name="Rouws L."/>
            <person name="Barauna A."/>
            <person name="Beukes C."/>
            <person name="De Faria S.M."/>
            <person name="Gross E."/>
            <person name="Dos Reis Junior F.B."/>
            <person name="Simon M."/>
            <person name="Maluk M."/>
            <person name="Odee D.W."/>
            <person name="Kenicer G."/>
            <person name="Young J.P.W."/>
            <person name="Reis V.M."/>
            <person name="Zilli J."/>
            <person name="James E.K."/>
        </authorList>
    </citation>
    <scope>NUCLEOTIDE SEQUENCE [LARGE SCALE GENOMIC DNA]</scope>
    <source>
        <strain evidence="6 9">JPY530</strain>
    </source>
</reference>
<dbReference type="GO" id="GO:0003677">
    <property type="term" value="F:DNA binding"/>
    <property type="evidence" value="ECO:0007669"/>
    <property type="project" value="UniProtKB-KW"/>
</dbReference>
<dbReference type="InterPro" id="IPR027417">
    <property type="entry name" value="P-loop_NTPase"/>
</dbReference>
<reference evidence="7" key="2">
    <citation type="submission" date="2019-08" db="EMBL/GenBank/DDBJ databases">
        <authorList>
            <person name="Im W.-T."/>
        </authorList>
    </citation>
    <scope>NUCLEOTIDE SEQUENCE</scope>
    <source>
        <strain evidence="7">NF 2-5-3</strain>
    </source>
</reference>
<feature type="domain" description="HTH luxR-type" evidence="5">
    <location>
        <begin position="864"/>
        <end position="929"/>
    </location>
</feature>
<evidence type="ECO:0000256" key="1">
    <source>
        <dbReference type="ARBA" id="ARBA00023015"/>
    </source>
</evidence>
<keyword evidence="9" id="KW-1185">Reference proteome</keyword>
<dbReference type="SUPFAM" id="SSF46894">
    <property type="entry name" value="C-terminal effector domain of the bipartite response regulators"/>
    <property type="match status" value="1"/>
</dbReference>
<organism evidence="7 8">
    <name type="scientific">Paraburkholderia azotifigens</name>
    <dbReference type="NCBI Taxonomy" id="2057004"/>
    <lineage>
        <taxon>Bacteria</taxon>
        <taxon>Pseudomonadati</taxon>
        <taxon>Pseudomonadota</taxon>
        <taxon>Betaproteobacteria</taxon>
        <taxon>Burkholderiales</taxon>
        <taxon>Burkholderiaceae</taxon>
        <taxon>Paraburkholderia</taxon>
    </lineage>
</organism>
<dbReference type="EMBL" id="VOQS01000003">
    <property type="protein sequence ID" value="TXC82334.1"/>
    <property type="molecule type" value="Genomic_DNA"/>
</dbReference>
<gene>
    <name evidence="7" type="ORF">FRZ40_17750</name>
    <name evidence="6" type="ORF">V4C56_33600</name>
</gene>
<evidence type="ECO:0000259" key="5">
    <source>
        <dbReference type="PROSITE" id="PS50043"/>
    </source>
</evidence>
<dbReference type="SUPFAM" id="SSF52540">
    <property type="entry name" value="P-loop containing nucleoside triphosphate hydrolases"/>
    <property type="match status" value="1"/>
</dbReference>
<keyword evidence="1" id="KW-0805">Transcription regulation</keyword>
<comment type="caution">
    <text evidence="7">The sequence shown here is derived from an EMBL/GenBank/DDBJ whole genome shotgun (WGS) entry which is preliminary data.</text>
</comment>
<proteinExistence type="predicted"/>
<evidence type="ECO:0000256" key="2">
    <source>
        <dbReference type="ARBA" id="ARBA00023125"/>
    </source>
</evidence>
<dbReference type="InterPro" id="IPR011990">
    <property type="entry name" value="TPR-like_helical_dom_sf"/>
</dbReference>
<dbReference type="Proteomes" id="UP000321776">
    <property type="component" value="Unassembled WGS sequence"/>
</dbReference>
<dbReference type="InterPro" id="IPR016032">
    <property type="entry name" value="Sig_transdc_resp-reg_C-effctor"/>
</dbReference>
<dbReference type="GO" id="GO:0006355">
    <property type="term" value="P:regulation of DNA-templated transcription"/>
    <property type="evidence" value="ECO:0007669"/>
    <property type="project" value="InterPro"/>
</dbReference>
<evidence type="ECO:0000313" key="8">
    <source>
        <dbReference type="Proteomes" id="UP000321776"/>
    </source>
</evidence>
<protein>
    <submittedName>
        <fullName evidence="7">Helix-turn-helix transcriptional regulator</fullName>
    </submittedName>
    <submittedName>
        <fullName evidence="6">LuxR C-terminal-related transcriptional regulator</fullName>
    </submittedName>
</protein>
<dbReference type="PANTHER" id="PTHR44688">
    <property type="entry name" value="DNA-BINDING TRANSCRIPTIONAL ACTIVATOR DEVR_DOSR"/>
    <property type="match status" value="1"/>
</dbReference>
<accession>A0A5C6VBM2</accession>
<sequence length="943" mass="103264">MTGFPAEGGVLKSAIDTKLLPPPAGRGLVPRDALLTRLTEARRLRCFVIQGPAGYGKTTTLAGWCRALIPLGYDTAWLSLDPEDDHVAAWLGYVTKSIATIAPGLTREAEELGEAGADEDAVERQVVALVRGIARHRREIILVLDDLHNLKDPAVHGALQWLIEYAPDNLHIALASRSPPPVSLERLRAESAIVECGPTDLRFSLQESKQFLASQLGSIDDTGARRLHALTDGWAAGLQLFSAAWKRRRRGAPKPGAASAFFHKQLRDSRAFARYFDEEVLCRLAPDELDLLIRVSARDRFCASLCAALIDHSDTQATMNATVGELLARLESDNLFVSTVNRDEREIWYGLHPLLRDSLTERLAAWDEAARHNVHAAASRWFEAHGHLDEAIRHALKAGEATRAAVMLENCAQLLFVQGDRAMLMRLLRELPAKEVESSIELRIWTARVQIYRREFDASARTLDALDAELPGNDVRHRFVIAAVRALLGVQRDDATAVQAVEPQLAAPPADADKLITAGCRHVLTWLYMRRGEYQRARDVQLDAAITTVDGTRLVGSIVGSLYGQCLAGLSHALEGNMGRAEQVYRSVLRAADLGGKACYETANFATALLSEVLVERLEDRTALAILENRVDTLEQASLPDCFLRAMLSLASAHAGMGNPLEAEAHLERLEEYALHLGLDRLLAHSLAAQVAQHVARGALDAASLCLDRLDVLDARHPHEASSAYSEIRIAARSARVRWQLATDDTERALHAIAPLLAYCAAHGRQREQVGLLMQRAAVLMRHGRASACFADVADALRRAHRLGLARTLLEAAPESLALVSQVLHNGALDPVLAFYTERLQSRAALASARTQPAGDQRPDASEPPRAIPTLSQRETDVVRLLAEAFTAKKIARTLGLSPETVKWHLTNIYSKLGVSGRDEALDRIRDIHWGSGPGIVRPPSGD</sequence>
<evidence type="ECO:0000313" key="6">
    <source>
        <dbReference type="EMBL" id="MEM5344548.1"/>
    </source>
</evidence>
<dbReference type="CDD" id="cd01983">
    <property type="entry name" value="SIMIBI"/>
    <property type="match status" value="1"/>
</dbReference>
<evidence type="ECO:0000313" key="7">
    <source>
        <dbReference type="EMBL" id="TXC82334.1"/>
    </source>
</evidence>
<dbReference type="PANTHER" id="PTHR44688:SF16">
    <property type="entry name" value="DNA-BINDING TRANSCRIPTIONAL ACTIVATOR DEVR_DOSR"/>
    <property type="match status" value="1"/>
</dbReference>
<dbReference type="Pfam" id="PF25873">
    <property type="entry name" value="WHD_MalT"/>
    <property type="match status" value="1"/>
</dbReference>